<name>A0A4Y7TC43_COPMI</name>
<accession>A0A4Y7TC43</accession>
<dbReference type="STRING" id="71717.A0A4Y7TC43"/>
<keyword evidence="3" id="KW-1185">Reference proteome</keyword>
<keyword evidence="1" id="KW-0732">Signal</keyword>
<gene>
    <name evidence="2" type="ORF">FA13DRAFT_1774279</name>
</gene>
<reference evidence="2 3" key="1">
    <citation type="journal article" date="2019" name="Nat. Ecol. Evol.">
        <title>Megaphylogeny resolves global patterns of mushroom evolution.</title>
        <authorList>
            <person name="Varga T."/>
            <person name="Krizsan K."/>
            <person name="Foldi C."/>
            <person name="Dima B."/>
            <person name="Sanchez-Garcia M."/>
            <person name="Sanchez-Ramirez S."/>
            <person name="Szollosi G.J."/>
            <person name="Szarkandi J.G."/>
            <person name="Papp V."/>
            <person name="Albert L."/>
            <person name="Andreopoulos W."/>
            <person name="Angelini C."/>
            <person name="Antonin V."/>
            <person name="Barry K.W."/>
            <person name="Bougher N.L."/>
            <person name="Buchanan P."/>
            <person name="Buyck B."/>
            <person name="Bense V."/>
            <person name="Catcheside P."/>
            <person name="Chovatia M."/>
            <person name="Cooper J."/>
            <person name="Damon W."/>
            <person name="Desjardin D."/>
            <person name="Finy P."/>
            <person name="Geml J."/>
            <person name="Haridas S."/>
            <person name="Hughes K."/>
            <person name="Justo A."/>
            <person name="Karasinski D."/>
            <person name="Kautmanova I."/>
            <person name="Kiss B."/>
            <person name="Kocsube S."/>
            <person name="Kotiranta H."/>
            <person name="LaButti K.M."/>
            <person name="Lechner B.E."/>
            <person name="Liimatainen K."/>
            <person name="Lipzen A."/>
            <person name="Lukacs Z."/>
            <person name="Mihaltcheva S."/>
            <person name="Morgado L.N."/>
            <person name="Niskanen T."/>
            <person name="Noordeloos M.E."/>
            <person name="Ohm R.A."/>
            <person name="Ortiz-Santana B."/>
            <person name="Ovrebo C."/>
            <person name="Racz N."/>
            <person name="Riley R."/>
            <person name="Savchenko A."/>
            <person name="Shiryaev A."/>
            <person name="Soop K."/>
            <person name="Spirin V."/>
            <person name="Szebenyi C."/>
            <person name="Tomsovsky M."/>
            <person name="Tulloss R.E."/>
            <person name="Uehling J."/>
            <person name="Grigoriev I.V."/>
            <person name="Vagvolgyi C."/>
            <person name="Papp T."/>
            <person name="Martin F.M."/>
            <person name="Miettinen O."/>
            <person name="Hibbett D.S."/>
            <person name="Nagy L.G."/>
        </authorList>
    </citation>
    <scope>NUCLEOTIDE SEQUENCE [LARGE SCALE GENOMIC DNA]</scope>
    <source>
        <strain evidence="2 3">FP101781</strain>
    </source>
</reference>
<comment type="caution">
    <text evidence="2">The sequence shown here is derived from an EMBL/GenBank/DDBJ whole genome shotgun (WGS) entry which is preliminary data.</text>
</comment>
<protein>
    <submittedName>
        <fullName evidence="2">Uncharacterized protein</fullName>
    </submittedName>
</protein>
<dbReference type="EMBL" id="QPFP01000018">
    <property type="protein sequence ID" value="TEB31747.1"/>
    <property type="molecule type" value="Genomic_DNA"/>
</dbReference>
<evidence type="ECO:0000256" key="1">
    <source>
        <dbReference type="SAM" id="SignalP"/>
    </source>
</evidence>
<dbReference type="OrthoDB" id="3685327at2759"/>
<feature type="chain" id="PRO_5021276430" evidence="1">
    <location>
        <begin position="18"/>
        <end position="246"/>
    </location>
</feature>
<sequence length="246" mass="27283">MRLYLISLLSLILTVASLPIADPALSSDSILGGLTVRGGGDHLDLHARWHNSFPDLEARDDDAEVLQDRGDSNIAYDLEMRATKPSVQDPPFVYRKDVSITGEGELHPRLVGAIVEGAQAVAEVAMAIVNHIKEKIEKDKSARSAWTQWLVQECRKKKGKWDFLVVHVKHKMKCAGQRGKDWFHKHFEFKNTNLGLGTTTGYELYGFRKGADFERKGDGGYLNWAYTGHVKSKAKGGAVVHFGPAS</sequence>
<feature type="signal peptide" evidence="1">
    <location>
        <begin position="1"/>
        <end position="17"/>
    </location>
</feature>
<dbReference type="AlphaFoldDB" id="A0A4Y7TC43"/>
<dbReference type="Proteomes" id="UP000298030">
    <property type="component" value="Unassembled WGS sequence"/>
</dbReference>
<evidence type="ECO:0000313" key="3">
    <source>
        <dbReference type="Proteomes" id="UP000298030"/>
    </source>
</evidence>
<proteinExistence type="predicted"/>
<evidence type="ECO:0000313" key="2">
    <source>
        <dbReference type="EMBL" id="TEB31747.1"/>
    </source>
</evidence>
<organism evidence="2 3">
    <name type="scientific">Coprinellus micaceus</name>
    <name type="common">Glistening ink-cap mushroom</name>
    <name type="synonym">Coprinus micaceus</name>
    <dbReference type="NCBI Taxonomy" id="71717"/>
    <lineage>
        <taxon>Eukaryota</taxon>
        <taxon>Fungi</taxon>
        <taxon>Dikarya</taxon>
        <taxon>Basidiomycota</taxon>
        <taxon>Agaricomycotina</taxon>
        <taxon>Agaricomycetes</taxon>
        <taxon>Agaricomycetidae</taxon>
        <taxon>Agaricales</taxon>
        <taxon>Agaricineae</taxon>
        <taxon>Psathyrellaceae</taxon>
        <taxon>Coprinellus</taxon>
    </lineage>
</organism>